<dbReference type="PANTHER" id="PTHR21694">
    <property type="entry name" value="COILED-COIL DOMAIN-CONTAINING PROTEIN 63"/>
    <property type="match status" value="1"/>
</dbReference>
<feature type="compositionally biased region" description="Basic and acidic residues" evidence="2">
    <location>
        <begin position="10"/>
        <end position="27"/>
    </location>
</feature>
<evidence type="ECO:0000256" key="1">
    <source>
        <dbReference type="SAM" id="Coils"/>
    </source>
</evidence>
<feature type="region of interest" description="Disordered" evidence="2">
    <location>
        <begin position="1"/>
        <end position="27"/>
    </location>
</feature>
<gene>
    <name evidence="3" type="ORF">HJG60_002250</name>
</gene>
<protein>
    <submittedName>
        <fullName evidence="3">Coiled-coil domain containing 63</fullName>
    </submittedName>
</protein>
<dbReference type="InterPro" id="IPR051876">
    <property type="entry name" value="ODA-DC/CCD"/>
</dbReference>
<accession>A0A833YX08</accession>
<dbReference type="GO" id="GO:0005930">
    <property type="term" value="C:axoneme"/>
    <property type="evidence" value="ECO:0007669"/>
    <property type="project" value="TreeGrafter"/>
</dbReference>
<sequence length="157" mass="18409">MPVSKKHWRKDSEDLQEPSEKAKEQQAEVELRKLRQQFWKMVGSRKSFNFRSQQAIANQQKEIKTLQEEQDEITLLLSLIKSSRNLDRNEKNYIELRFLLQTKEDYDALIKSMKMLLAELDDKASARAVPSWSEGPSSRPEPPFTLPVSAQMCWQLL</sequence>
<feature type="coiled-coil region" evidence="1">
    <location>
        <begin position="49"/>
        <end position="76"/>
    </location>
</feature>
<dbReference type="Proteomes" id="UP000664940">
    <property type="component" value="Unassembled WGS sequence"/>
</dbReference>
<dbReference type="PANTHER" id="PTHR21694:SF18">
    <property type="entry name" value="COILED-COIL DOMAIN-CONTAINING PROTEIN 63"/>
    <property type="match status" value="1"/>
</dbReference>
<evidence type="ECO:0000256" key="2">
    <source>
        <dbReference type="SAM" id="MobiDB-lite"/>
    </source>
</evidence>
<keyword evidence="1" id="KW-0175">Coiled coil</keyword>
<reference evidence="3 4" key="1">
    <citation type="journal article" date="2020" name="Nature">
        <title>Six reference-quality genomes reveal evolution of bat adaptations.</title>
        <authorList>
            <person name="Jebb D."/>
            <person name="Huang Z."/>
            <person name="Pippel M."/>
            <person name="Hughes G.M."/>
            <person name="Lavrichenko K."/>
            <person name="Devanna P."/>
            <person name="Winkler S."/>
            <person name="Jermiin L.S."/>
            <person name="Skirmuntt E.C."/>
            <person name="Katzourakis A."/>
            <person name="Burkitt-Gray L."/>
            <person name="Ray D.A."/>
            <person name="Sullivan K.A.M."/>
            <person name="Roscito J.G."/>
            <person name="Kirilenko B.M."/>
            <person name="Davalos L.M."/>
            <person name="Corthals A.P."/>
            <person name="Power M.L."/>
            <person name="Jones G."/>
            <person name="Ransome R.D."/>
            <person name="Dechmann D.K.N."/>
            <person name="Locatelli A.G."/>
            <person name="Puechmaille S.J."/>
            <person name="Fedrigo O."/>
            <person name="Jarvis E.D."/>
            <person name="Hiller M."/>
            <person name="Vernes S.C."/>
            <person name="Myers E.W."/>
            <person name="Teeling E.C."/>
        </authorList>
    </citation>
    <scope>NUCLEOTIDE SEQUENCE [LARGE SCALE GENOMIC DNA]</scope>
    <source>
        <strain evidence="3">Bat1K_MPI-CBG_1</strain>
    </source>
</reference>
<proteinExistence type="predicted"/>
<comment type="caution">
    <text evidence="3">The sequence shown here is derived from an EMBL/GenBank/DDBJ whole genome shotgun (WGS) entry which is preliminary data.</text>
</comment>
<name>A0A833YX08_9CHIR</name>
<dbReference type="GO" id="GO:0036158">
    <property type="term" value="P:outer dynein arm assembly"/>
    <property type="evidence" value="ECO:0007669"/>
    <property type="project" value="TreeGrafter"/>
</dbReference>
<dbReference type="EMBL" id="JABVXQ010000013">
    <property type="protein sequence ID" value="KAF6080731.1"/>
    <property type="molecule type" value="Genomic_DNA"/>
</dbReference>
<dbReference type="GO" id="GO:0003341">
    <property type="term" value="P:cilium movement"/>
    <property type="evidence" value="ECO:0007669"/>
    <property type="project" value="TreeGrafter"/>
</dbReference>
<evidence type="ECO:0000313" key="4">
    <source>
        <dbReference type="Proteomes" id="UP000664940"/>
    </source>
</evidence>
<dbReference type="AlphaFoldDB" id="A0A833YX08"/>
<evidence type="ECO:0000313" key="3">
    <source>
        <dbReference type="EMBL" id="KAF6080731.1"/>
    </source>
</evidence>
<organism evidence="3 4">
    <name type="scientific">Phyllostomus discolor</name>
    <name type="common">pale spear-nosed bat</name>
    <dbReference type="NCBI Taxonomy" id="89673"/>
    <lineage>
        <taxon>Eukaryota</taxon>
        <taxon>Metazoa</taxon>
        <taxon>Chordata</taxon>
        <taxon>Craniata</taxon>
        <taxon>Vertebrata</taxon>
        <taxon>Euteleostomi</taxon>
        <taxon>Mammalia</taxon>
        <taxon>Eutheria</taxon>
        <taxon>Laurasiatheria</taxon>
        <taxon>Chiroptera</taxon>
        <taxon>Yangochiroptera</taxon>
        <taxon>Phyllostomidae</taxon>
        <taxon>Phyllostominae</taxon>
        <taxon>Phyllostomus</taxon>
    </lineage>
</organism>